<sequence length="420" mass="42824">MDPRFDLETRPLTTSTDRPLDPAPPRSSERNLSVWAVARRWRTMLLAAAVAAGLAGYAVGAGGHPTYEAKAVLLVGPINTDLDTVKAAGQLAQTYAQLATTQPVLAATAQKLSLRDVSGEVSASANGVTRLLTITVKDRDRLRATRIASTHAQELVALAAKRESGSPTDPGELQVVEPAQASGGPVGPGALPIGLAAALVGLLGALGVAVVLDRSSGAVRDVSDITAATGTGAIATLSTGTLRAGPGSALVVREPSSRGAQEIRRLAAKLRAVGERSLLILEVDDRAVGVAANLAVALTAGGRSVALIDGGEDAGSRVPDDLADGVSVHPAPLDGGPAAHQALLEELMAHHDVVVIRAPGIDRSPAGLSWGRLADGTILVAGVDRTSREDLVSTVESLRLVHGRVLGTVLGAGSPFIGRR</sequence>
<dbReference type="OrthoDB" id="9812433at2"/>
<name>A0A5B8U7U6_9ACTN</name>
<dbReference type="PANTHER" id="PTHR32309:SF31">
    <property type="entry name" value="CAPSULAR EXOPOLYSACCHARIDE FAMILY"/>
    <property type="match status" value="1"/>
</dbReference>
<keyword evidence="2" id="KW-1133">Transmembrane helix</keyword>
<proteinExistence type="predicted"/>
<evidence type="ECO:0000256" key="2">
    <source>
        <dbReference type="SAM" id="Phobius"/>
    </source>
</evidence>
<dbReference type="KEGG" id="bsol:FSW04_17155"/>
<accession>A0A5B8U7U6</accession>
<dbReference type="SUPFAM" id="SSF52540">
    <property type="entry name" value="P-loop containing nucleoside triphosphate hydrolases"/>
    <property type="match status" value="1"/>
</dbReference>
<dbReference type="InterPro" id="IPR027417">
    <property type="entry name" value="P-loop_NTPase"/>
</dbReference>
<evidence type="ECO:0000256" key="1">
    <source>
        <dbReference type="SAM" id="MobiDB-lite"/>
    </source>
</evidence>
<feature type="transmembrane region" description="Helical" evidence="2">
    <location>
        <begin position="190"/>
        <end position="212"/>
    </location>
</feature>
<keyword evidence="4" id="KW-1185">Reference proteome</keyword>
<dbReference type="EMBL" id="CP042430">
    <property type="protein sequence ID" value="QEC49134.1"/>
    <property type="molecule type" value="Genomic_DNA"/>
</dbReference>
<gene>
    <name evidence="3" type="ORF">FSW04_17155</name>
</gene>
<feature type="region of interest" description="Disordered" evidence="1">
    <location>
        <begin position="1"/>
        <end position="29"/>
    </location>
</feature>
<evidence type="ECO:0000313" key="4">
    <source>
        <dbReference type="Proteomes" id="UP000321805"/>
    </source>
</evidence>
<dbReference type="PANTHER" id="PTHR32309">
    <property type="entry name" value="TYROSINE-PROTEIN KINASE"/>
    <property type="match status" value="1"/>
</dbReference>
<dbReference type="InterPro" id="IPR050445">
    <property type="entry name" value="Bact_polysacc_biosynth/exp"/>
</dbReference>
<dbReference type="AlphaFoldDB" id="A0A5B8U7U6"/>
<feature type="transmembrane region" description="Helical" evidence="2">
    <location>
        <begin position="44"/>
        <end position="63"/>
    </location>
</feature>
<dbReference type="Proteomes" id="UP000321805">
    <property type="component" value="Chromosome"/>
</dbReference>
<reference evidence="3 4" key="1">
    <citation type="journal article" date="2018" name="J. Microbiol.">
        <title>Baekduia soli gen. nov., sp. nov., a novel bacterium isolated from the soil of Baekdu Mountain and proposal of a novel family name, Baekduiaceae fam. nov.</title>
        <authorList>
            <person name="An D.S."/>
            <person name="Siddiqi M.Z."/>
            <person name="Kim K.H."/>
            <person name="Yu H.S."/>
            <person name="Im W.T."/>
        </authorList>
    </citation>
    <scope>NUCLEOTIDE SEQUENCE [LARGE SCALE GENOMIC DNA]</scope>
    <source>
        <strain evidence="3 4">BR7-21</strain>
    </source>
</reference>
<keyword evidence="2" id="KW-0812">Transmembrane</keyword>
<organism evidence="3 4">
    <name type="scientific">Baekduia soli</name>
    <dbReference type="NCBI Taxonomy" id="496014"/>
    <lineage>
        <taxon>Bacteria</taxon>
        <taxon>Bacillati</taxon>
        <taxon>Actinomycetota</taxon>
        <taxon>Thermoleophilia</taxon>
        <taxon>Solirubrobacterales</taxon>
        <taxon>Baekduiaceae</taxon>
        <taxon>Baekduia</taxon>
    </lineage>
</organism>
<keyword evidence="2" id="KW-0472">Membrane</keyword>
<evidence type="ECO:0000313" key="3">
    <source>
        <dbReference type="EMBL" id="QEC49134.1"/>
    </source>
</evidence>
<evidence type="ECO:0008006" key="5">
    <source>
        <dbReference type="Google" id="ProtNLM"/>
    </source>
</evidence>
<protein>
    <recommendedName>
        <fullName evidence="5">Polysaccharide chain length determinant N-terminal domain-containing protein</fullName>
    </recommendedName>
</protein>
<dbReference type="Gene3D" id="3.40.50.300">
    <property type="entry name" value="P-loop containing nucleotide triphosphate hydrolases"/>
    <property type="match status" value="1"/>
</dbReference>